<dbReference type="InterPro" id="IPR009922">
    <property type="entry name" value="DUF1457"/>
</dbReference>
<dbReference type="RefSeq" id="WP_320498543.1">
    <property type="nucleotide sequence ID" value="NZ_JAXCLX010000001.1"/>
</dbReference>
<dbReference type="Proteomes" id="UP001271769">
    <property type="component" value="Unassembled WGS sequence"/>
</dbReference>
<protein>
    <submittedName>
        <fullName evidence="1">PAS domain-containing protein</fullName>
    </submittedName>
</protein>
<comment type="caution">
    <text evidence="1">The sequence shown here is derived from an EMBL/GenBank/DDBJ whole genome shotgun (WGS) entry which is preliminary data.</text>
</comment>
<dbReference type="Pfam" id="PF07310">
    <property type="entry name" value="PAS_5"/>
    <property type="match status" value="1"/>
</dbReference>
<name>A0ABU5DSW4_9PROT</name>
<evidence type="ECO:0000313" key="2">
    <source>
        <dbReference type="Proteomes" id="UP001271769"/>
    </source>
</evidence>
<keyword evidence="2" id="KW-1185">Reference proteome</keyword>
<organism evidence="1 2">
    <name type="scientific">Dongia rigui</name>
    <dbReference type="NCBI Taxonomy" id="940149"/>
    <lineage>
        <taxon>Bacteria</taxon>
        <taxon>Pseudomonadati</taxon>
        <taxon>Pseudomonadota</taxon>
        <taxon>Alphaproteobacteria</taxon>
        <taxon>Rhodospirillales</taxon>
        <taxon>Dongiaceae</taxon>
        <taxon>Dongia</taxon>
    </lineage>
</organism>
<proteinExistence type="predicted"/>
<accession>A0ABU5DSW4</accession>
<reference evidence="1 2" key="1">
    <citation type="journal article" date="2013" name="Antonie Van Leeuwenhoek">
        <title>Dongia rigui sp. nov., isolated from freshwater of a large wetland in Korea.</title>
        <authorList>
            <person name="Baik K.S."/>
            <person name="Hwang Y.M."/>
            <person name="Choi J.S."/>
            <person name="Kwon J."/>
            <person name="Seong C.N."/>
        </authorList>
    </citation>
    <scope>NUCLEOTIDE SEQUENCE [LARGE SCALE GENOMIC DNA]</scope>
    <source>
        <strain evidence="1 2">04SU4-P</strain>
    </source>
</reference>
<dbReference type="EMBL" id="JAXCLX010000001">
    <property type="protein sequence ID" value="MDY0870358.1"/>
    <property type="molecule type" value="Genomic_DNA"/>
</dbReference>
<gene>
    <name evidence="1" type="ORF">SMD31_00400</name>
</gene>
<evidence type="ECO:0000313" key="1">
    <source>
        <dbReference type="EMBL" id="MDY0870358.1"/>
    </source>
</evidence>
<sequence length="181" mass="20223">MQQLDPTIFDIARPDQKSSLGEESASGHYRRSTSLGFLTTCSPLLAGFYNYWNEKRGNRPMPSRADLDPIDMKRWLPGIIIVDVLENPRRLVYRLVGSRSVALRQADVTGKTVVEAYHGTSLGDVLENYRLVIDEHRVVYDAEQKPSGSGLLKDSETLLLPLSSDGTKVDKVIVYIEVANT</sequence>